<evidence type="ECO:0000256" key="2">
    <source>
        <dbReference type="ARBA" id="ARBA00004687"/>
    </source>
</evidence>
<evidence type="ECO:0000313" key="11">
    <source>
        <dbReference type="EMBL" id="PXV70985.1"/>
    </source>
</evidence>
<dbReference type="OrthoDB" id="573863at2"/>
<keyword evidence="4" id="KW-0328">Glycosyltransferase</keyword>
<keyword evidence="8 10" id="KW-1133">Transmembrane helix</keyword>
<feature type="transmembrane region" description="Helical" evidence="10">
    <location>
        <begin position="275"/>
        <end position="297"/>
    </location>
</feature>
<comment type="subcellular location">
    <subcellularLocation>
        <location evidence="1">Endoplasmic reticulum membrane</location>
        <topology evidence="1">Multi-pass membrane protein</topology>
    </subcellularLocation>
</comment>
<proteinExistence type="predicted"/>
<organism evidence="11 12">
    <name type="scientific">Sinimarinibacterium flocculans</name>
    <dbReference type="NCBI Taxonomy" id="985250"/>
    <lineage>
        <taxon>Bacteria</taxon>
        <taxon>Pseudomonadati</taxon>
        <taxon>Pseudomonadota</taxon>
        <taxon>Gammaproteobacteria</taxon>
        <taxon>Nevskiales</taxon>
        <taxon>Nevskiaceae</taxon>
        <taxon>Sinimarinibacterium</taxon>
    </lineage>
</organism>
<feature type="transmembrane region" description="Helical" evidence="10">
    <location>
        <begin position="347"/>
        <end position="367"/>
    </location>
</feature>
<evidence type="ECO:0000256" key="4">
    <source>
        <dbReference type="ARBA" id="ARBA00022676"/>
    </source>
</evidence>
<reference evidence="11 12" key="1">
    <citation type="submission" date="2018-04" db="EMBL/GenBank/DDBJ databases">
        <title>Genomic Encyclopedia of Type Strains, Phase IV (KMG-IV): sequencing the most valuable type-strain genomes for metagenomic binning, comparative biology and taxonomic classification.</title>
        <authorList>
            <person name="Goeker M."/>
        </authorList>
    </citation>
    <scope>NUCLEOTIDE SEQUENCE [LARGE SCALE GENOMIC DNA]</scope>
    <source>
        <strain evidence="11 12">DSM 104150</strain>
    </source>
</reference>
<dbReference type="PANTHER" id="PTHR12468">
    <property type="entry name" value="GPI MANNOSYLTRANSFERASE 2"/>
    <property type="match status" value="1"/>
</dbReference>
<dbReference type="GO" id="GO:0031501">
    <property type="term" value="C:mannosyltransferase complex"/>
    <property type="evidence" value="ECO:0007669"/>
    <property type="project" value="TreeGrafter"/>
</dbReference>
<evidence type="ECO:0000256" key="5">
    <source>
        <dbReference type="ARBA" id="ARBA00022679"/>
    </source>
</evidence>
<feature type="transmembrane region" description="Helical" evidence="10">
    <location>
        <begin position="207"/>
        <end position="228"/>
    </location>
</feature>
<evidence type="ECO:0000256" key="7">
    <source>
        <dbReference type="ARBA" id="ARBA00022824"/>
    </source>
</evidence>
<keyword evidence="12" id="KW-1185">Reference proteome</keyword>
<keyword evidence="3" id="KW-0337">GPI-anchor biosynthesis</keyword>
<dbReference type="GO" id="GO:0016020">
    <property type="term" value="C:membrane"/>
    <property type="evidence" value="ECO:0007669"/>
    <property type="project" value="GOC"/>
</dbReference>
<keyword evidence="6 10" id="KW-0812">Transmembrane</keyword>
<dbReference type="AlphaFoldDB" id="A0A318EIR7"/>
<evidence type="ECO:0000256" key="1">
    <source>
        <dbReference type="ARBA" id="ARBA00004477"/>
    </source>
</evidence>
<keyword evidence="5" id="KW-0808">Transferase</keyword>
<feature type="transmembrane region" description="Helical" evidence="10">
    <location>
        <begin position="98"/>
        <end position="120"/>
    </location>
</feature>
<protein>
    <recommendedName>
        <fullName evidence="13">Mannosyltransferase PIG-V</fullName>
    </recommendedName>
</protein>
<evidence type="ECO:0000256" key="10">
    <source>
        <dbReference type="SAM" id="Phobius"/>
    </source>
</evidence>
<comment type="pathway">
    <text evidence="2">Glycolipid biosynthesis; glycosylphosphatidylinositol-anchor biosynthesis.</text>
</comment>
<dbReference type="GO" id="GO:0000009">
    <property type="term" value="F:alpha-1,6-mannosyltransferase activity"/>
    <property type="evidence" value="ECO:0007669"/>
    <property type="project" value="InterPro"/>
</dbReference>
<evidence type="ECO:0000256" key="9">
    <source>
        <dbReference type="ARBA" id="ARBA00023136"/>
    </source>
</evidence>
<keyword evidence="7" id="KW-0256">Endoplasmic reticulum</keyword>
<dbReference type="EMBL" id="QICN01000001">
    <property type="protein sequence ID" value="PXV70985.1"/>
    <property type="molecule type" value="Genomic_DNA"/>
</dbReference>
<feature type="transmembrane region" description="Helical" evidence="10">
    <location>
        <begin position="175"/>
        <end position="195"/>
    </location>
</feature>
<dbReference type="RefSeq" id="WP_110263151.1">
    <property type="nucleotide sequence ID" value="NZ_CAKZQT010000039.1"/>
</dbReference>
<accession>A0A318EIR7</accession>
<evidence type="ECO:0008006" key="13">
    <source>
        <dbReference type="Google" id="ProtNLM"/>
    </source>
</evidence>
<dbReference type="UniPathway" id="UPA00196"/>
<dbReference type="InterPro" id="IPR007315">
    <property type="entry name" value="PIG-V/Gpi18"/>
</dbReference>
<dbReference type="GO" id="GO:0004376">
    <property type="term" value="F:GPI mannosyltransferase activity"/>
    <property type="evidence" value="ECO:0007669"/>
    <property type="project" value="InterPro"/>
</dbReference>
<name>A0A318EIR7_9GAMM</name>
<keyword evidence="9 10" id="KW-0472">Membrane</keyword>
<evidence type="ECO:0000313" key="12">
    <source>
        <dbReference type="Proteomes" id="UP000248330"/>
    </source>
</evidence>
<gene>
    <name evidence="11" type="ORF">C8D93_10123</name>
</gene>
<feature type="transmembrane region" description="Helical" evidence="10">
    <location>
        <begin position="132"/>
        <end position="163"/>
    </location>
</feature>
<comment type="caution">
    <text evidence="11">The sequence shown here is derived from an EMBL/GenBank/DDBJ whole genome shotgun (WGS) entry which is preliminary data.</text>
</comment>
<evidence type="ECO:0000256" key="8">
    <source>
        <dbReference type="ARBA" id="ARBA00022989"/>
    </source>
</evidence>
<sequence length="372" mass="41720">MLKRLSLSPQESGLLAFVLAVKVLLLLYAGLAHAVIENQSAGSLFELLDYWRRWDTPHYLQIAAKGYVAEGEARLFIVFFPMYPWLVRAMAWLVVDHYIAALLVSTLASLALALALYRLVALDYGADLAQRAVALLFVFPTSYFLHIAYTESLFLALVVGSALAARSGHWKTAGLLGLFAALTRVNGALLTALLACEAWRQWRENRLALYQAWPILLVPTGVLIYLGVNHAVFGDPLHFLEVQRGHWHKRLAPPWDGLQGAWGWVLRGDPPTNRYMLGVQEVSFAALAIVMTLISAFRLRPAYAAWMALNTLLFLSTNFMQSVPRYCLTLFPMMILLAQGFRTPMQWMAFCVGSTLLLALFSFQFSMGRWGF</sequence>
<evidence type="ECO:0000256" key="6">
    <source>
        <dbReference type="ARBA" id="ARBA00022692"/>
    </source>
</evidence>
<dbReference type="PANTHER" id="PTHR12468:SF2">
    <property type="entry name" value="GPI MANNOSYLTRANSFERASE 2"/>
    <property type="match status" value="1"/>
</dbReference>
<dbReference type="Proteomes" id="UP000248330">
    <property type="component" value="Unassembled WGS sequence"/>
</dbReference>
<dbReference type="GO" id="GO:0006506">
    <property type="term" value="P:GPI anchor biosynthetic process"/>
    <property type="evidence" value="ECO:0007669"/>
    <property type="project" value="UniProtKB-UniPathway"/>
</dbReference>
<evidence type="ECO:0000256" key="3">
    <source>
        <dbReference type="ARBA" id="ARBA00022502"/>
    </source>
</evidence>